<gene>
    <name evidence="3" type="ORF">LY79DRAFT_529808</name>
</gene>
<evidence type="ECO:0000256" key="2">
    <source>
        <dbReference type="ARBA" id="ARBA00035112"/>
    </source>
</evidence>
<dbReference type="GeneID" id="85440385"/>
<evidence type="ECO:0000313" key="4">
    <source>
        <dbReference type="Proteomes" id="UP001230504"/>
    </source>
</evidence>
<protein>
    <recommendedName>
        <fullName evidence="5">Tat pathway signal sequence</fullName>
    </recommendedName>
</protein>
<dbReference type="Proteomes" id="UP001230504">
    <property type="component" value="Unassembled WGS sequence"/>
</dbReference>
<comment type="similarity">
    <text evidence="2">Belongs to the ustYa family.</text>
</comment>
<evidence type="ECO:0008006" key="5">
    <source>
        <dbReference type="Google" id="ProtNLM"/>
    </source>
</evidence>
<evidence type="ECO:0000313" key="3">
    <source>
        <dbReference type="EMBL" id="KAK1565919.1"/>
    </source>
</evidence>
<keyword evidence="4" id="KW-1185">Reference proteome</keyword>
<dbReference type="EMBL" id="JAHLJV010000178">
    <property type="protein sequence ID" value="KAK1565919.1"/>
    <property type="molecule type" value="Genomic_DNA"/>
</dbReference>
<dbReference type="PANTHER" id="PTHR33365:SF4">
    <property type="entry name" value="CYCLOCHLOROTINE BIOSYNTHESIS PROTEIN O"/>
    <property type="match status" value="1"/>
</dbReference>
<name>A0AAD8PK79_9PEZI</name>
<dbReference type="AlphaFoldDB" id="A0AAD8PK79"/>
<organism evidence="3 4">
    <name type="scientific">Colletotrichum navitas</name>
    <dbReference type="NCBI Taxonomy" id="681940"/>
    <lineage>
        <taxon>Eukaryota</taxon>
        <taxon>Fungi</taxon>
        <taxon>Dikarya</taxon>
        <taxon>Ascomycota</taxon>
        <taxon>Pezizomycotina</taxon>
        <taxon>Sordariomycetes</taxon>
        <taxon>Hypocreomycetidae</taxon>
        <taxon>Glomerellales</taxon>
        <taxon>Glomerellaceae</taxon>
        <taxon>Colletotrichum</taxon>
        <taxon>Colletotrichum graminicola species complex</taxon>
    </lineage>
</organism>
<proteinExistence type="inferred from homology"/>
<dbReference type="PANTHER" id="PTHR33365">
    <property type="entry name" value="YALI0B05434P"/>
    <property type="match status" value="1"/>
</dbReference>
<sequence>MGEVSVEFKDGSGYLVYMDVFHQLHCLNYLRMKLDPWKASYPHIPSDDNFPEGYHVAHCIDSIRLSLECHADLSVVPQRWADGWMEPWPVVESQHTCRNYTKIQEWAHARHPRVDVEENLYHPTLGKVYGNRLNKSALPVYWENHDEI</sequence>
<dbReference type="Pfam" id="PF11807">
    <property type="entry name" value="UstYa"/>
    <property type="match status" value="1"/>
</dbReference>
<dbReference type="RefSeq" id="XP_060407170.1">
    <property type="nucleotide sequence ID" value="XM_060556145.1"/>
</dbReference>
<dbReference type="GO" id="GO:0043386">
    <property type="term" value="P:mycotoxin biosynthetic process"/>
    <property type="evidence" value="ECO:0007669"/>
    <property type="project" value="InterPro"/>
</dbReference>
<accession>A0AAD8PK79</accession>
<comment type="caution">
    <text evidence="3">The sequence shown here is derived from an EMBL/GenBank/DDBJ whole genome shotgun (WGS) entry which is preliminary data.</text>
</comment>
<dbReference type="InterPro" id="IPR021765">
    <property type="entry name" value="UstYa-like"/>
</dbReference>
<evidence type="ECO:0000256" key="1">
    <source>
        <dbReference type="ARBA" id="ARBA00004685"/>
    </source>
</evidence>
<reference evidence="3" key="1">
    <citation type="submission" date="2021-06" db="EMBL/GenBank/DDBJ databases">
        <title>Comparative genomics, transcriptomics and evolutionary studies reveal genomic signatures of adaptation to plant cell wall in hemibiotrophic fungi.</title>
        <authorList>
            <consortium name="DOE Joint Genome Institute"/>
            <person name="Baroncelli R."/>
            <person name="Diaz J.F."/>
            <person name="Benocci T."/>
            <person name="Peng M."/>
            <person name="Battaglia E."/>
            <person name="Haridas S."/>
            <person name="Andreopoulos W."/>
            <person name="Labutti K."/>
            <person name="Pangilinan J."/>
            <person name="Floch G.L."/>
            <person name="Makela M.R."/>
            <person name="Henrissat B."/>
            <person name="Grigoriev I.V."/>
            <person name="Crouch J.A."/>
            <person name="De Vries R.P."/>
            <person name="Sukno S.A."/>
            <person name="Thon M.R."/>
        </authorList>
    </citation>
    <scope>NUCLEOTIDE SEQUENCE</scope>
    <source>
        <strain evidence="3">CBS 125086</strain>
    </source>
</reference>
<comment type="pathway">
    <text evidence="1">Mycotoxin biosynthesis.</text>
</comment>